<evidence type="ECO:0000256" key="3">
    <source>
        <dbReference type="ARBA" id="ARBA00022741"/>
    </source>
</evidence>
<feature type="binding site" evidence="7">
    <location>
        <position position="195"/>
    </location>
    <ligand>
        <name>L-glutamate</name>
        <dbReference type="ChEBI" id="CHEBI:29985"/>
    </ligand>
</feature>
<dbReference type="EC" id="6.1.1.-" evidence="7"/>
<feature type="binding site" evidence="7">
    <location>
        <position position="108"/>
    </location>
    <ligand>
        <name>Zn(2+)</name>
        <dbReference type="ChEBI" id="CHEBI:29105"/>
    </ligand>
</feature>
<proteinExistence type="inferred from homology"/>
<feature type="binding site" evidence="7">
    <location>
        <position position="124"/>
    </location>
    <ligand>
        <name>Zn(2+)</name>
        <dbReference type="ChEBI" id="CHEBI:29105"/>
    </ligand>
</feature>
<protein>
    <recommendedName>
        <fullName evidence="7">Glutamyl-Q tRNA(Asp) synthetase</fullName>
        <shortName evidence="7">Glu-Q-RSs</shortName>
        <ecNumber evidence="7">6.1.1.-</ecNumber>
    </recommendedName>
</protein>
<keyword evidence="6 7" id="KW-0030">Aminoacyl-tRNA synthetase</keyword>
<dbReference type="PANTHER" id="PTHR43311:SF1">
    <property type="entry name" value="GLUTAMYL-Q TRNA(ASP) SYNTHETASE"/>
    <property type="match status" value="1"/>
</dbReference>
<evidence type="ECO:0000256" key="4">
    <source>
        <dbReference type="ARBA" id="ARBA00022833"/>
    </source>
</evidence>
<keyword evidence="2 7" id="KW-0479">Metal-binding</keyword>
<reference evidence="10 11" key="1">
    <citation type="submission" date="2015-07" db="EMBL/GenBank/DDBJ databases">
        <title>ATOL: Assembling a taxonomically balanced genome-scale reconstruction of the evolutionary history of the Enterobacteriaceae.</title>
        <authorList>
            <person name="Plunkett G.III."/>
            <person name="Neeno-Eckwall E.C."/>
            <person name="Glasner J.D."/>
            <person name="Perna N.T."/>
        </authorList>
    </citation>
    <scope>NUCLEOTIDE SEQUENCE [LARGE SCALE GENOMIC DNA]</scope>
    <source>
        <strain evidence="10 11">ATCC 35017</strain>
    </source>
</reference>
<feature type="domain" description="Glutamyl/glutaminyl-tRNA synthetase class Ib catalytic" evidence="9">
    <location>
        <begin position="14"/>
        <end position="115"/>
    </location>
</feature>
<dbReference type="InterPro" id="IPR022380">
    <property type="entry name" value="Glu-Q_tRNA(Asp)_Synthase"/>
</dbReference>
<comment type="function">
    <text evidence="7">Catalyzes the tRNA-independent activation of glutamate in presence of ATP and the subsequent transfer of glutamate onto a tRNA(Asp). Glutamate is transferred on the 2-amino-5-(4,5-dihydroxy-2-cyclopenten-1-yl) moiety of the queuosine in the wobble position of the QUC anticodon.</text>
</comment>
<sequence>MKTANSSSKPYIGRFAPSPSDDLHFGSLVTALGSYLQAKSQHGQWRLRIDDIDPPREVPGAADSILATLECYGLYWDGPVVYQSQRHAAYREILAELIHNNQCYYCRCTRHCIHEMGGLYNGRCRWLNLPATNAALRISQCHPIYDFNDRIRGTVHTEPAIAEEDFIIHRKDGLFAYNLVVVIDDHYQGVTEIVRGADLIAPTSHQISLYRHLSLPEPTYAHLPLALNIDNNKLSKQNHAQPIPVSDPRPVLIEALNFLQQPYIDGWQEISIEQLLALAIKNWDLSLVPDYDSVTTKFQ</sequence>
<dbReference type="PRINTS" id="PR00987">
    <property type="entry name" value="TRNASYNTHGLU"/>
</dbReference>
<dbReference type="SUPFAM" id="SSF52374">
    <property type="entry name" value="Nucleotidylyl transferase"/>
    <property type="match status" value="1"/>
</dbReference>
<dbReference type="AlphaFoldDB" id="A0A0N0Z8V2"/>
<accession>A0A0N0Z8V2</accession>
<dbReference type="InterPro" id="IPR014729">
    <property type="entry name" value="Rossmann-like_a/b/a_fold"/>
</dbReference>
<dbReference type="Gene3D" id="3.40.50.620">
    <property type="entry name" value="HUPs"/>
    <property type="match status" value="1"/>
</dbReference>
<dbReference type="Pfam" id="PF00749">
    <property type="entry name" value="tRNA-synt_1c"/>
    <property type="match status" value="2"/>
</dbReference>
<organism evidence="10 11">
    <name type="scientific">Moellerella wisconsensis ATCC 35017</name>
    <dbReference type="NCBI Taxonomy" id="1354267"/>
    <lineage>
        <taxon>Bacteria</taxon>
        <taxon>Pseudomonadati</taxon>
        <taxon>Pseudomonadota</taxon>
        <taxon>Gammaproteobacteria</taxon>
        <taxon>Enterobacterales</taxon>
        <taxon>Morganellaceae</taxon>
        <taxon>Moellerella</taxon>
    </lineage>
</organism>
<dbReference type="OrthoDB" id="9807503at2"/>
<gene>
    <name evidence="7" type="primary">gluQ</name>
    <name evidence="10" type="ORF">M992_1192</name>
</gene>
<dbReference type="EMBL" id="LGAA01000011">
    <property type="protein sequence ID" value="KPD03315.1"/>
    <property type="molecule type" value="Genomic_DNA"/>
</dbReference>
<evidence type="ECO:0000259" key="9">
    <source>
        <dbReference type="Pfam" id="PF00749"/>
    </source>
</evidence>
<evidence type="ECO:0000313" key="10">
    <source>
        <dbReference type="EMBL" id="KPD03315.1"/>
    </source>
</evidence>
<dbReference type="HAMAP" id="MF_01428">
    <property type="entry name" value="Glu_Q_tRNA_synth"/>
    <property type="match status" value="1"/>
</dbReference>
<dbReference type="NCBIfam" id="TIGR03838">
    <property type="entry name" value="queuosine_YadB"/>
    <property type="match status" value="1"/>
</dbReference>
<keyword evidence="11" id="KW-1185">Reference proteome</keyword>
<dbReference type="PANTHER" id="PTHR43311">
    <property type="entry name" value="GLUTAMATE--TRNA LIGASE"/>
    <property type="match status" value="1"/>
</dbReference>
<evidence type="ECO:0000256" key="8">
    <source>
        <dbReference type="RuleBase" id="RU363037"/>
    </source>
</evidence>
<feature type="short sequence motif" description="'HIGH' region" evidence="7">
    <location>
        <begin position="17"/>
        <end position="27"/>
    </location>
</feature>
<feature type="binding site" evidence="7">
    <location>
        <begin position="14"/>
        <end position="18"/>
    </location>
    <ligand>
        <name>L-glutamate</name>
        <dbReference type="ChEBI" id="CHEBI:29985"/>
    </ligand>
</feature>
<feature type="binding site" evidence="7">
    <location>
        <position position="177"/>
    </location>
    <ligand>
        <name>L-glutamate</name>
        <dbReference type="ChEBI" id="CHEBI:29985"/>
    </ligand>
</feature>
<dbReference type="GO" id="GO:0006424">
    <property type="term" value="P:glutamyl-tRNA aminoacylation"/>
    <property type="evidence" value="ECO:0007669"/>
    <property type="project" value="InterPro"/>
</dbReference>
<dbReference type="GO" id="GO:0005829">
    <property type="term" value="C:cytosol"/>
    <property type="evidence" value="ECO:0007669"/>
    <property type="project" value="TreeGrafter"/>
</dbReference>
<feature type="binding site" evidence="7">
    <location>
        <position position="50"/>
    </location>
    <ligand>
        <name>L-glutamate</name>
        <dbReference type="ChEBI" id="CHEBI:29985"/>
    </ligand>
</feature>
<evidence type="ECO:0000256" key="1">
    <source>
        <dbReference type="ARBA" id="ARBA00022598"/>
    </source>
</evidence>
<evidence type="ECO:0000256" key="6">
    <source>
        <dbReference type="ARBA" id="ARBA00023146"/>
    </source>
</evidence>
<evidence type="ECO:0000256" key="2">
    <source>
        <dbReference type="ARBA" id="ARBA00022723"/>
    </source>
</evidence>
<name>A0A0N0Z8V2_9GAMM</name>
<feature type="domain" description="Glutamyl/glutaminyl-tRNA synthetase class Ib catalytic" evidence="9">
    <location>
        <begin position="139"/>
        <end position="241"/>
    </location>
</feature>
<dbReference type="NCBIfam" id="NF004314">
    <property type="entry name" value="PRK05710.1-3"/>
    <property type="match status" value="1"/>
</dbReference>
<dbReference type="GO" id="GO:0005524">
    <property type="term" value="F:ATP binding"/>
    <property type="evidence" value="ECO:0007669"/>
    <property type="project" value="UniProtKB-KW"/>
</dbReference>
<dbReference type="NCBIfam" id="NF004312">
    <property type="entry name" value="PRK05710.1-1"/>
    <property type="match status" value="1"/>
</dbReference>
<keyword evidence="4 7" id="KW-0862">Zinc</keyword>
<dbReference type="FunFam" id="3.40.50.620:FF:000093">
    <property type="entry name" value="Glutamyl-Q tRNA(Asp) synthetase"/>
    <property type="match status" value="1"/>
</dbReference>
<keyword evidence="3 7" id="KW-0547">Nucleotide-binding</keyword>
<dbReference type="GO" id="GO:0008270">
    <property type="term" value="F:zinc ion binding"/>
    <property type="evidence" value="ECO:0007669"/>
    <property type="project" value="UniProtKB-UniRule"/>
</dbReference>
<dbReference type="InterPro" id="IPR000924">
    <property type="entry name" value="Glu/Gln-tRNA-synth"/>
</dbReference>
<keyword evidence="1 7" id="KW-0436">Ligase</keyword>
<dbReference type="InterPro" id="IPR049940">
    <property type="entry name" value="GluQ/Sye"/>
</dbReference>
<comment type="similarity">
    <text evidence="7">Belongs to the class-I aminoacyl-tRNA synthetase family. GluQ subfamily.</text>
</comment>
<feature type="binding site" evidence="7">
    <location>
        <position position="236"/>
    </location>
    <ligand>
        <name>ATP</name>
        <dbReference type="ChEBI" id="CHEBI:30616"/>
    </ligand>
</feature>
<evidence type="ECO:0000256" key="5">
    <source>
        <dbReference type="ARBA" id="ARBA00022840"/>
    </source>
</evidence>
<feature type="binding site" evidence="7">
    <location>
        <position position="106"/>
    </location>
    <ligand>
        <name>Zn(2+)</name>
        <dbReference type="ChEBI" id="CHEBI:29105"/>
    </ligand>
</feature>
<dbReference type="InterPro" id="IPR020058">
    <property type="entry name" value="Glu/Gln-tRNA-synth_Ib_cat-dom"/>
</dbReference>
<evidence type="ECO:0000256" key="7">
    <source>
        <dbReference type="HAMAP-Rule" id="MF_01428"/>
    </source>
</evidence>
<comment type="cofactor">
    <cofactor evidence="7">
        <name>Zn(2+)</name>
        <dbReference type="ChEBI" id="CHEBI:29105"/>
    </cofactor>
    <text evidence="7">Binds 1 zinc ion per subunit.</text>
</comment>
<dbReference type="GO" id="GO:0006400">
    <property type="term" value="P:tRNA modification"/>
    <property type="evidence" value="ECO:0007669"/>
    <property type="project" value="InterPro"/>
</dbReference>
<keyword evidence="5 7" id="KW-0067">ATP-binding</keyword>
<dbReference type="GO" id="GO:0004818">
    <property type="term" value="F:glutamate-tRNA ligase activity"/>
    <property type="evidence" value="ECO:0007669"/>
    <property type="project" value="TreeGrafter"/>
</dbReference>
<keyword evidence="8" id="KW-0648">Protein biosynthesis</keyword>
<evidence type="ECO:0000313" key="11">
    <source>
        <dbReference type="Proteomes" id="UP000053226"/>
    </source>
</evidence>
<dbReference type="Proteomes" id="UP000053226">
    <property type="component" value="Unassembled WGS sequence"/>
</dbReference>
<dbReference type="RefSeq" id="WP_053907747.1">
    <property type="nucleotide sequence ID" value="NZ_CAWMUS010000011.1"/>
</dbReference>
<comment type="caution">
    <text evidence="10">The sequence shown here is derived from an EMBL/GenBank/DDBJ whole genome shotgun (WGS) entry which is preliminary data.</text>
</comment>
<feature type="short sequence motif" description="'KMSKS' region" evidence="7">
    <location>
        <begin position="233"/>
        <end position="237"/>
    </location>
</feature>
<feature type="binding site" evidence="7">
    <location>
        <position position="120"/>
    </location>
    <ligand>
        <name>Zn(2+)</name>
        <dbReference type="ChEBI" id="CHEBI:29105"/>
    </ligand>
</feature>